<dbReference type="STRING" id="1293045.H663_14440"/>
<accession>A0A2T7UF40</accession>
<feature type="binding site" evidence="8">
    <location>
        <begin position="155"/>
        <end position="160"/>
    </location>
    <ligand>
        <name>NADP(+)</name>
        <dbReference type="ChEBI" id="CHEBI:58349"/>
    </ligand>
</feature>
<evidence type="ECO:0000259" key="9">
    <source>
        <dbReference type="Pfam" id="PF01488"/>
    </source>
</evidence>
<dbReference type="Pfam" id="PF08501">
    <property type="entry name" value="Shikimate_dh_N"/>
    <property type="match status" value="1"/>
</dbReference>
<organism evidence="12 13">
    <name type="scientific">Limnohabitans planktonicus II-D5</name>
    <dbReference type="NCBI Taxonomy" id="1293045"/>
    <lineage>
        <taxon>Bacteria</taxon>
        <taxon>Pseudomonadati</taxon>
        <taxon>Pseudomonadota</taxon>
        <taxon>Betaproteobacteria</taxon>
        <taxon>Burkholderiales</taxon>
        <taxon>Comamonadaceae</taxon>
        <taxon>Limnohabitans</taxon>
    </lineage>
</organism>
<feature type="binding site" evidence="8">
    <location>
        <position position="223"/>
    </location>
    <ligand>
        <name>NADP(+)</name>
        <dbReference type="ChEBI" id="CHEBI:58349"/>
    </ligand>
</feature>
<feature type="binding site" evidence="8">
    <location>
        <position position="225"/>
    </location>
    <ligand>
        <name>shikimate</name>
        <dbReference type="ChEBI" id="CHEBI:36208"/>
    </ligand>
</feature>
<evidence type="ECO:0000256" key="8">
    <source>
        <dbReference type="HAMAP-Rule" id="MF_00222"/>
    </source>
</evidence>
<reference evidence="12" key="1">
    <citation type="submission" date="2017-04" db="EMBL/GenBank/DDBJ databases">
        <title>Unexpected and diverse lifestyles within the genus Limnohabitans.</title>
        <authorList>
            <person name="Kasalicky V."/>
            <person name="Mehrshad M."/>
            <person name="Andrei S.-A."/>
            <person name="Salcher M."/>
            <person name="Kratochvilova H."/>
            <person name="Simek K."/>
            <person name="Ghai R."/>
        </authorList>
    </citation>
    <scope>NUCLEOTIDE SEQUENCE [LARGE SCALE GENOMIC DNA]</scope>
    <source>
        <strain evidence="12">II-D5</strain>
    </source>
</reference>
<keyword evidence="3 8" id="KW-0028">Amino-acid biosynthesis</keyword>
<evidence type="ECO:0000256" key="5">
    <source>
        <dbReference type="ARBA" id="ARBA00023002"/>
    </source>
</evidence>
<dbReference type="PANTHER" id="PTHR21089">
    <property type="entry name" value="SHIKIMATE DEHYDROGENASE"/>
    <property type="match status" value="1"/>
</dbReference>
<dbReference type="InterPro" id="IPR022893">
    <property type="entry name" value="Shikimate_DH_fam"/>
</dbReference>
<dbReference type="AlphaFoldDB" id="A0A2T7UF40"/>
<keyword evidence="13" id="KW-1185">Reference proteome</keyword>
<feature type="binding site" evidence="8">
    <location>
        <position position="66"/>
    </location>
    <ligand>
        <name>shikimate</name>
        <dbReference type="ChEBI" id="CHEBI:36208"/>
    </ligand>
</feature>
<comment type="caution">
    <text evidence="8">Lacks conserved residue(s) required for the propagation of feature annotation.</text>
</comment>
<comment type="catalytic activity">
    <reaction evidence="7 8">
        <text>shikimate + NADP(+) = 3-dehydroshikimate + NADPH + H(+)</text>
        <dbReference type="Rhea" id="RHEA:17737"/>
        <dbReference type="ChEBI" id="CHEBI:15378"/>
        <dbReference type="ChEBI" id="CHEBI:16630"/>
        <dbReference type="ChEBI" id="CHEBI:36208"/>
        <dbReference type="ChEBI" id="CHEBI:57783"/>
        <dbReference type="ChEBI" id="CHEBI:58349"/>
        <dbReference type="EC" id="1.1.1.25"/>
    </reaction>
</comment>
<comment type="pathway">
    <text evidence="1 8">Metabolic intermediate biosynthesis; chorismate biosynthesis; chorismate from D-erythrose 4-phosphate and phosphoenolpyruvate: step 4/7.</text>
</comment>
<dbReference type="FunFam" id="3.40.50.10860:FF:000006">
    <property type="entry name" value="Shikimate dehydrogenase (NADP(+))"/>
    <property type="match status" value="1"/>
</dbReference>
<evidence type="ECO:0000256" key="6">
    <source>
        <dbReference type="ARBA" id="ARBA00023141"/>
    </source>
</evidence>
<dbReference type="GO" id="GO:0050661">
    <property type="term" value="F:NADP binding"/>
    <property type="evidence" value="ECO:0007669"/>
    <property type="project" value="InterPro"/>
</dbReference>
<dbReference type="CDD" id="cd01065">
    <property type="entry name" value="NAD_bind_Shikimate_DH"/>
    <property type="match status" value="1"/>
</dbReference>
<dbReference type="GO" id="GO:0008652">
    <property type="term" value="P:amino acid biosynthetic process"/>
    <property type="evidence" value="ECO:0007669"/>
    <property type="project" value="UniProtKB-KW"/>
</dbReference>
<gene>
    <name evidence="8" type="primary">aroE</name>
    <name evidence="12" type="ORF">H663_008265</name>
</gene>
<dbReference type="GO" id="GO:0004764">
    <property type="term" value="F:shikimate 3-dehydrogenase (NADP+) activity"/>
    <property type="evidence" value="ECO:0007669"/>
    <property type="project" value="UniProtKB-UniRule"/>
</dbReference>
<keyword evidence="6 8" id="KW-0057">Aromatic amino acid biosynthesis</keyword>
<feature type="binding site" evidence="8">
    <location>
        <begin position="131"/>
        <end position="135"/>
    </location>
    <ligand>
        <name>NADP(+)</name>
        <dbReference type="ChEBI" id="CHEBI:58349"/>
    </ligand>
</feature>
<dbReference type="OrthoDB" id="9776868at2"/>
<feature type="binding site" evidence="8">
    <location>
        <position position="247"/>
    </location>
    <ligand>
        <name>NADP(+)</name>
        <dbReference type="ChEBI" id="CHEBI:58349"/>
    </ligand>
</feature>
<dbReference type="RefSeq" id="WP_053174264.1">
    <property type="nucleotide sequence ID" value="NZ_LFYT02000007.1"/>
</dbReference>
<sequence length="281" mass="29415">MTAPTTDHYAVIGNPIEQSKSPLIHSAFAQVTGQDMDYTKLLAPLGGFAAVVDAFRASGGRGMNVTAPFKLDAFAYATDLAPSAQMAGAVNAMKFEGSKVFAENFDGVGLVRDLVHNLACPLMGRRVLILGAGGATRGALMPLLAEQPAELVIVNRTVAKAHELAALAKQHQTGQVPVQGLGYVDLQGQTFDVVLNASSSSLSAELPPLPASVFAPQCLAYDLTYGKGLTPFLQLAQQAGVTQLADGVGMLAEQAAEAFAWWRGVRPDTAAVIERLTVPLV</sequence>
<dbReference type="GO" id="GO:0009073">
    <property type="term" value="P:aromatic amino acid family biosynthetic process"/>
    <property type="evidence" value="ECO:0007669"/>
    <property type="project" value="UniProtKB-KW"/>
</dbReference>
<dbReference type="Proteomes" id="UP000037507">
    <property type="component" value="Unassembled WGS sequence"/>
</dbReference>
<feature type="active site" description="Proton acceptor" evidence="8">
    <location>
        <position position="70"/>
    </location>
</feature>
<comment type="similarity">
    <text evidence="8">Belongs to the shikimate dehydrogenase family.</text>
</comment>
<protein>
    <recommendedName>
        <fullName evidence="2 8">Shikimate dehydrogenase (NADP(+))</fullName>
        <shortName evidence="8">SDH</shortName>
        <ecNumber evidence="2 8">1.1.1.25</ecNumber>
    </recommendedName>
</protein>
<dbReference type="Gene3D" id="3.40.50.10860">
    <property type="entry name" value="Leucine Dehydrogenase, chain A, domain 1"/>
    <property type="match status" value="1"/>
</dbReference>
<dbReference type="Gene3D" id="3.40.50.720">
    <property type="entry name" value="NAD(P)-binding Rossmann-like Domain"/>
    <property type="match status" value="1"/>
</dbReference>
<name>A0A2T7UF40_9BURK</name>
<evidence type="ECO:0000313" key="13">
    <source>
        <dbReference type="Proteomes" id="UP000037507"/>
    </source>
</evidence>
<dbReference type="EC" id="1.1.1.25" evidence="2 8"/>
<dbReference type="NCBIfam" id="NF001310">
    <property type="entry name" value="PRK00258.1-2"/>
    <property type="match status" value="1"/>
</dbReference>
<evidence type="ECO:0000256" key="3">
    <source>
        <dbReference type="ARBA" id="ARBA00022605"/>
    </source>
</evidence>
<keyword evidence="4 8" id="KW-0521">NADP</keyword>
<dbReference type="InterPro" id="IPR006151">
    <property type="entry name" value="Shikm_DH/Glu-tRNA_Rdtase"/>
</dbReference>
<feature type="binding site" evidence="8">
    <location>
        <position position="91"/>
    </location>
    <ligand>
        <name>shikimate</name>
        <dbReference type="ChEBI" id="CHEBI:36208"/>
    </ligand>
</feature>
<dbReference type="SUPFAM" id="SSF53223">
    <property type="entry name" value="Aminoacid dehydrogenase-like, N-terminal domain"/>
    <property type="match status" value="1"/>
</dbReference>
<feature type="domain" description="Quinate/shikimate 5-dehydrogenase/glutamyl-tRNA reductase" evidence="9">
    <location>
        <begin position="121"/>
        <end position="201"/>
    </location>
</feature>
<dbReference type="GO" id="GO:0005829">
    <property type="term" value="C:cytosol"/>
    <property type="evidence" value="ECO:0007669"/>
    <property type="project" value="TreeGrafter"/>
</dbReference>
<dbReference type="SUPFAM" id="SSF51735">
    <property type="entry name" value="NAD(P)-binding Rossmann-fold domains"/>
    <property type="match status" value="1"/>
</dbReference>
<keyword evidence="5 8" id="KW-0560">Oxidoreductase</keyword>
<proteinExistence type="inferred from homology"/>
<evidence type="ECO:0000256" key="2">
    <source>
        <dbReference type="ARBA" id="ARBA00012962"/>
    </source>
</evidence>
<dbReference type="GO" id="GO:0009423">
    <property type="term" value="P:chorismate biosynthetic process"/>
    <property type="evidence" value="ECO:0007669"/>
    <property type="project" value="UniProtKB-UniRule"/>
</dbReference>
<evidence type="ECO:0000259" key="11">
    <source>
        <dbReference type="Pfam" id="PF18317"/>
    </source>
</evidence>
<feature type="binding site" evidence="8">
    <location>
        <position position="106"/>
    </location>
    <ligand>
        <name>shikimate</name>
        <dbReference type="ChEBI" id="CHEBI:36208"/>
    </ligand>
</feature>
<evidence type="ECO:0000256" key="4">
    <source>
        <dbReference type="ARBA" id="ARBA00022857"/>
    </source>
</evidence>
<evidence type="ECO:0000259" key="10">
    <source>
        <dbReference type="Pfam" id="PF08501"/>
    </source>
</evidence>
<comment type="caution">
    <text evidence="12">The sequence shown here is derived from an EMBL/GenBank/DDBJ whole genome shotgun (WGS) entry which is preliminary data.</text>
</comment>
<dbReference type="GO" id="GO:0019632">
    <property type="term" value="P:shikimate metabolic process"/>
    <property type="evidence" value="ECO:0007669"/>
    <property type="project" value="InterPro"/>
</dbReference>
<feature type="domain" description="Shikimate dehydrogenase substrate binding N-terminal" evidence="10">
    <location>
        <begin position="11"/>
        <end position="92"/>
    </location>
</feature>
<dbReference type="PANTHER" id="PTHR21089:SF1">
    <property type="entry name" value="BIFUNCTIONAL 3-DEHYDROQUINATE DEHYDRATASE_SHIKIMATE DEHYDROGENASE, CHLOROPLASTIC"/>
    <property type="match status" value="1"/>
</dbReference>
<evidence type="ECO:0000256" key="1">
    <source>
        <dbReference type="ARBA" id="ARBA00004871"/>
    </source>
</evidence>
<feature type="binding site" evidence="8">
    <location>
        <begin position="19"/>
        <end position="21"/>
    </location>
    <ligand>
        <name>shikimate</name>
        <dbReference type="ChEBI" id="CHEBI:36208"/>
    </ligand>
</feature>
<dbReference type="NCBIfam" id="TIGR00507">
    <property type="entry name" value="aroE"/>
    <property type="match status" value="1"/>
</dbReference>
<comment type="subunit">
    <text evidence="8">Homodimer.</text>
</comment>
<dbReference type="InterPro" id="IPR013708">
    <property type="entry name" value="Shikimate_DH-bd_N"/>
</dbReference>
<dbReference type="InterPro" id="IPR011342">
    <property type="entry name" value="Shikimate_DH"/>
</dbReference>
<evidence type="ECO:0000313" key="12">
    <source>
        <dbReference type="EMBL" id="PVE43264.1"/>
    </source>
</evidence>
<dbReference type="EMBL" id="LFYT02000007">
    <property type="protein sequence ID" value="PVE43264.1"/>
    <property type="molecule type" value="Genomic_DNA"/>
</dbReference>
<dbReference type="UniPathway" id="UPA00053">
    <property type="reaction ID" value="UER00087"/>
</dbReference>
<dbReference type="InterPro" id="IPR046346">
    <property type="entry name" value="Aminoacid_DH-like_N_sf"/>
</dbReference>
<dbReference type="HAMAP" id="MF_00222">
    <property type="entry name" value="Shikimate_DH_AroE"/>
    <property type="match status" value="1"/>
</dbReference>
<feature type="domain" description="SDH C-terminal" evidence="11">
    <location>
        <begin position="247"/>
        <end position="276"/>
    </location>
</feature>
<comment type="function">
    <text evidence="8">Involved in the biosynthesis of the chorismate, which leads to the biosynthesis of aromatic amino acids. Catalyzes the reversible NADPH linked reduction of 3-dehydroshikimate (DHSA) to yield shikimate (SA).</text>
</comment>
<dbReference type="InterPro" id="IPR036291">
    <property type="entry name" value="NAD(P)-bd_dom_sf"/>
</dbReference>
<dbReference type="Pfam" id="PF18317">
    <property type="entry name" value="SDH_C"/>
    <property type="match status" value="1"/>
</dbReference>
<dbReference type="Pfam" id="PF01488">
    <property type="entry name" value="Shikimate_DH"/>
    <property type="match status" value="1"/>
</dbReference>
<evidence type="ECO:0000256" key="7">
    <source>
        <dbReference type="ARBA" id="ARBA00049442"/>
    </source>
</evidence>
<dbReference type="InterPro" id="IPR041121">
    <property type="entry name" value="SDH_C"/>
</dbReference>
<feature type="binding site" evidence="8">
    <location>
        <position position="254"/>
    </location>
    <ligand>
        <name>shikimate</name>
        <dbReference type="ChEBI" id="CHEBI:36208"/>
    </ligand>
</feature>